<gene>
    <name evidence="4" type="ORF">g.17459</name>
    <name evidence="3" type="ORF">g.17461</name>
</gene>
<evidence type="ECO:0000256" key="1">
    <source>
        <dbReference type="ARBA" id="ARBA00022786"/>
    </source>
</evidence>
<dbReference type="SMART" id="SM00367">
    <property type="entry name" value="LRR_CC"/>
    <property type="match status" value="4"/>
</dbReference>
<dbReference type="EMBL" id="GECU01024303">
    <property type="protein sequence ID" value="JAS83403.1"/>
    <property type="molecule type" value="Transcribed_RNA"/>
</dbReference>
<dbReference type="AlphaFoldDB" id="A0A1B6HQE3"/>
<dbReference type="SUPFAM" id="SSF52047">
    <property type="entry name" value="RNI-like"/>
    <property type="match status" value="1"/>
</dbReference>
<dbReference type="InterPro" id="IPR032675">
    <property type="entry name" value="LRR_dom_sf"/>
</dbReference>
<reference evidence="3" key="1">
    <citation type="submission" date="2015-11" db="EMBL/GenBank/DDBJ databases">
        <title>De novo transcriptome assembly of four potential Pierce s Disease insect vectors from Arizona vineyards.</title>
        <authorList>
            <person name="Tassone E.E."/>
        </authorList>
    </citation>
    <scope>NUCLEOTIDE SEQUENCE</scope>
</reference>
<dbReference type="PANTHER" id="PTHR13382">
    <property type="entry name" value="MITOCHONDRIAL ATP SYNTHASE COUPLING FACTOR B"/>
    <property type="match status" value="1"/>
</dbReference>
<dbReference type="GO" id="GO:0005737">
    <property type="term" value="C:cytoplasm"/>
    <property type="evidence" value="ECO:0007669"/>
    <property type="project" value="TreeGrafter"/>
</dbReference>
<dbReference type="InterPro" id="IPR057207">
    <property type="entry name" value="FBXL15_LRR"/>
</dbReference>
<dbReference type="InterPro" id="IPR006553">
    <property type="entry name" value="Leu-rich_rpt_Cys-con_subtyp"/>
</dbReference>
<dbReference type="Gene3D" id="3.80.10.10">
    <property type="entry name" value="Ribonuclease Inhibitor"/>
    <property type="match status" value="2"/>
</dbReference>
<sequence>MEDKKLAFLDLFWEDILYTKILPLLSLKDLFLMRRVSKQFKLLIDSYFGQMKVLNISLFSQIANHIAVKDDDYYIKTARSILFSTRPLKIIFTEPWNKLFYGEPVIMKRVVEQLNAAELKCWLVVQQHCTSLQVVMMANCDWLTDDLLVPLLQNNDSITKLILNNCLNLSSICLQPAMIKSKNLKTLNLANCHWMTIGCLHALTLHQHGLEEVDFSGCNLISRDSLNNFLMLSPKIKVLNLSRLECVNDMTLSLLARCAKQLETLNISDCVTVTGYGMSLLIEYCHNLESVSCANCPLVHNNLKIPASKNVRLIPPHPNIPKVILCRVNV</sequence>
<name>A0A1B6HQE3_9HEMI</name>
<dbReference type="CDD" id="cd22126">
    <property type="entry name" value="F-box_FBXL15"/>
    <property type="match status" value="1"/>
</dbReference>
<evidence type="ECO:0000313" key="3">
    <source>
        <dbReference type="EMBL" id="JAS76899.1"/>
    </source>
</evidence>
<protein>
    <recommendedName>
        <fullName evidence="2">F-box/LRR-repeat protein 15-like leucin rich repeat domain-containing protein</fullName>
    </recommendedName>
</protein>
<accession>A0A1B6HQE3</accession>
<dbReference type="EMBL" id="GECU01030807">
    <property type="protein sequence ID" value="JAS76899.1"/>
    <property type="molecule type" value="Transcribed_RNA"/>
</dbReference>
<organism evidence="3">
    <name type="scientific">Homalodisca liturata</name>
    <dbReference type="NCBI Taxonomy" id="320908"/>
    <lineage>
        <taxon>Eukaryota</taxon>
        <taxon>Metazoa</taxon>
        <taxon>Ecdysozoa</taxon>
        <taxon>Arthropoda</taxon>
        <taxon>Hexapoda</taxon>
        <taxon>Insecta</taxon>
        <taxon>Pterygota</taxon>
        <taxon>Neoptera</taxon>
        <taxon>Paraneoptera</taxon>
        <taxon>Hemiptera</taxon>
        <taxon>Auchenorrhyncha</taxon>
        <taxon>Membracoidea</taxon>
        <taxon>Cicadellidae</taxon>
        <taxon>Cicadellinae</taxon>
        <taxon>Proconiini</taxon>
        <taxon>Homalodisca</taxon>
    </lineage>
</organism>
<keyword evidence="1" id="KW-0833">Ubl conjugation pathway</keyword>
<dbReference type="Pfam" id="PF25372">
    <property type="entry name" value="DUF7885"/>
    <property type="match status" value="1"/>
</dbReference>
<evidence type="ECO:0000313" key="4">
    <source>
        <dbReference type="EMBL" id="JAS83403.1"/>
    </source>
</evidence>
<dbReference type="InterPro" id="IPR050648">
    <property type="entry name" value="F-box_LRR-repeat"/>
</dbReference>
<feature type="domain" description="F-box/LRR-repeat protein 15-like leucin rich repeat" evidence="2">
    <location>
        <begin position="123"/>
        <end position="282"/>
    </location>
</feature>
<proteinExistence type="predicted"/>
<evidence type="ECO:0000259" key="2">
    <source>
        <dbReference type="Pfam" id="PF25372"/>
    </source>
</evidence>